<dbReference type="InterPro" id="IPR009100">
    <property type="entry name" value="AcylCoA_DH/oxidase_NM_dom_sf"/>
</dbReference>
<dbReference type="InterPro" id="IPR037069">
    <property type="entry name" value="AcylCoA_DH/ox_N_sf"/>
</dbReference>
<organism evidence="10 11">
    <name type="scientific">Myxococcus landrumensis</name>
    <dbReference type="NCBI Taxonomy" id="2813577"/>
    <lineage>
        <taxon>Bacteria</taxon>
        <taxon>Pseudomonadati</taxon>
        <taxon>Myxococcota</taxon>
        <taxon>Myxococcia</taxon>
        <taxon>Myxococcales</taxon>
        <taxon>Cystobacterineae</taxon>
        <taxon>Myxococcaceae</taxon>
        <taxon>Myxococcus</taxon>
    </lineage>
</organism>
<evidence type="ECO:0000259" key="7">
    <source>
        <dbReference type="Pfam" id="PF00441"/>
    </source>
</evidence>
<dbReference type="Pfam" id="PF00441">
    <property type="entry name" value="Acyl-CoA_dh_1"/>
    <property type="match status" value="1"/>
</dbReference>
<sequence length="397" mass="44111">MSSSDENFRESLRCWLEENCPPSMRTPMGGEEDEVWGGSRGVFASPDQRLWLERMASRGFTAPTWPVEYGGAGLTPAQASILEEELRQLSCRPPLHSLGLWMLGPVLLRFGDEVQKRRHLPPIARGAVRWCQGYSEPEAGSDLAGVRTRAVLDGEHYVVSGQKLWTSHAAVSDGMFCLVRTGADSARHEGLGFLLVDLASPGVDVRPIRLISGESPFCETFFDDVRVPVENLVGQPGQGWKIAMSLLEYERAWISRLGDADFVREEPLEVLARRYLGEDRGQLRDAVLRDRIAQVDMDRLCNASAVRHAVEAMEAGRGLGPESSALKLQAMELRQRWRELKVELAGFQGLGWEGPGFSPAELRLTRDWLRSRANSIEGGTSEIHLNIIAKRVLGLPD</sequence>
<feature type="domain" description="Acyl-CoA dehydrogenase/oxidase C-terminal" evidence="7">
    <location>
        <begin position="237"/>
        <end position="393"/>
    </location>
</feature>
<name>A0ABX7N984_9BACT</name>
<dbReference type="EMBL" id="CP071091">
    <property type="protein sequence ID" value="QSQ14983.1"/>
    <property type="molecule type" value="Genomic_DNA"/>
</dbReference>
<comment type="similarity">
    <text evidence="2 6">Belongs to the acyl-CoA dehydrogenase family.</text>
</comment>
<dbReference type="Proteomes" id="UP000663090">
    <property type="component" value="Chromosome"/>
</dbReference>
<keyword evidence="4 6" id="KW-0274">FAD</keyword>
<comment type="cofactor">
    <cofactor evidence="1 6">
        <name>FAD</name>
        <dbReference type="ChEBI" id="CHEBI:57692"/>
    </cofactor>
</comment>
<keyword evidence="5 6" id="KW-0560">Oxidoreductase</keyword>
<gene>
    <name evidence="10" type="ORF">JY572_02550</name>
</gene>
<dbReference type="RefSeq" id="WP_206716726.1">
    <property type="nucleotide sequence ID" value="NZ_CP071091.1"/>
</dbReference>
<feature type="domain" description="Acyl-CoA dehydrogenase/oxidase N-terminal" evidence="9">
    <location>
        <begin position="6"/>
        <end position="126"/>
    </location>
</feature>
<dbReference type="InterPro" id="IPR046373">
    <property type="entry name" value="Acyl-CoA_Oxase/DH_mid-dom_sf"/>
</dbReference>
<dbReference type="Pfam" id="PF02771">
    <property type="entry name" value="Acyl-CoA_dh_N"/>
    <property type="match status" value="1"/>
</dbReference>
<evidence type="ECO:0000313" key="11">
    <source>
        <dbReference type="Proteomes" id="UP000663090"/>
    </source>
</evidence>
<dbReference type="InterPro" id="IPR052161">
    <property type="entry name" value="Mycobact_Acyl-CoA_DH"/>
</dbReference>
<dbReference type="InterPro" id="IPR009075">
    <property type="entry name" value="AcylCo_DH/oxidase_C"/>
</dbReference>
<accession>A0ABX7N984</accession>
<evidence type="ECO:0000256" key="1">
    <source>
        <dbReference type="ARBA" id="ARBA00001974"/>
    </source>
</evidence>
<dbReference type="InterPro" id="IPR036250">
    <property type="entry name" value="AcylCo_DH-like_C"/>
</dbReference>
<feature type="domain" description="Acyl-CoA oxidase/dehydrogenase middle" evidence="8">
    <location>
        <begin position="131"/>
        <end position="225"/>
    </location>
</feature>
<dbReference type="Gene3D" id="1.10.540.10">
    <property type="entry name" value="Acyl-CoA dehydrogenase/oxidase, N-terminal domain"/>
    <property type="match status" value="1"/>
</dbReference>
<keyword evidence="3 6" id="KW-0285">Flavoprotein</keyword>
<evidence type="ECO:0000313" key="10">
    <source>
        <dbReference type="EMBL" id="QSQ14983.1"/>
    </source>
</evidence>
<reference evidence="10 11" key="1">
    <citation type="submission" date="2021-02" db="EMBL/GenBank/DDBJ databases">
        <title>De Novo genome assembly of isolated myxobacteria.</title>
        <authorList>
            <person name="Stevens D.C."/>
        </authorList>
    </citation>
    <scope>NUCLEOTIDE SEQUENCE [LARGE SCALE GENOMIC DNA]</scope>
    <source>
        <strain evidence="10 11">SCHIC003</strain>
    </source>
</reference>
<keyword evidence="11" id="KW-1185">Reference proteome</keyword>
<evidence type="ECO:0000256" key="3">
    <source>
        <dbReference type="ARBA" id="ARBA00022630"/>
    </source>
</evidence>
<evidence type="ECO:0000256" key="6">
    <source>
        <dbReference type="RuleBase" id="RU362125"/>
    </source>
</evidence>
<evidence type="ECO:0000256" key="4">
    <source>
        <dbReference type="ARBA" id="ARBA00022827"/>
    </source>
</evidence>
<evidence type="ECO:0000259" key="9">
    <source>
        <dbReference type="Pfam" id="PF02771"/>
    </source>
</evidence>
<protein>
    <submittedName>
        <fullName evidence="10">Acyl-CoA dehydrogenase family protein</fullName>
    </submittedName>
</protein>
<dbReference type="Gene3D" id="2.40.110.10">
    <property type="entry name" value="Butyryl-CoA Dehydrogenase, subunit A, domain 2"/>
    <property type="match status" value="1"/>
</dbReference>
<dbReference type="PANTHER" id="PTHR43292">
    <property type="entry name" value="ACYL-COA DEHYDROGENASE"/>
    <property type="match status" value="1"/>
</dbReference>
<dbReference type="PANTHER" id="PTHR43292:SF3">
    <property type="entry name" value="ACYL-COA DEHYDROGENASE FADE29"/>
    <property type="match status" value="1"/>
</dbReference>
<evidence type="ECO:0000256" key="5">
    <source>
        <dbReference type="ARBA" id="ARBA00023002"/>
    </source>
</evidence>
<dbReference type="SUPFAM" id="SSF47203">
    <property type="entry name" value="Acyl-CoA dehydrogenase C-terminal domain-like"/>
    <property type="match status" value="1"/>
</dbReference>
<dbReference type="Gene3D" id="1.20.140.10">
    <property type="entry name" value="Butyryl-CoA Dehydrogenase, subunit A, domain 3"/>
    <property type="match status" value="1"/>
</dbReference>
<dbReference type="InterPro" id="IPR006091">
    <property type="entry name" value="Acyl-CoA_Oxase/DH_mid-dom"/>
</dbReference>
<dbReference type="SUPFAM" id="SSF56645">
    <property type="entry name" value="Acyl-CoA dehydrogenase NM domain-like"/>
    <property type="match status" value="1"/>
</dbReference>
<proteinExistence type="inferred from homology"/>
<dbReference type="Pfam" id="PF02770">
    <property type="entry name" value="Acyl-CoA_dh_M"/>
    <property type="match status" value="1"/>
</dbReference>
<dbReference type="InterPro" id="IPR013786">
    <property type="entry name" value="AcylCoA_DH/ox_N"/>
</dbReference>
<evidence type="ECO:0000256" key="2">
    <source>
        <dbReference type="ARBA" id="ARBA00009347"/>
    </source>
</evidence>
<evidence type="ECO:0000259" key="8">
    <source>
        <dbReference type="Pfam" id="PF02770"/>
    </source>
</evidence>